<dbReference type="PANTHER" id="PTHR43793:SF1">
    <property type="entry name" value="FAD SYNTHASE"/>
    <property type="match status" value="1"/>
</dbReference>
<gene>
    <name evidence="4" type="ORF">A2725_04455</name>
</gene>
<reference evidence="4 5" key="1">
    <citation type="journal article" date="2016" name="Nat. Commun.">
        <title>Thousands of microbial genomes shed light on interconnected biogeochemical processes in an aquifer system.</title>
        <authorList>
            <person name="Anantharaman K."/>
            <person name="Brown C.T."/>
            <person name="Hug L.A."/>
            <person name="Sharon I."/>
            <person name="Castelle C.J."/>
            <person name="Probst A.J."/>
            <person name="Thomas B.C."/>
            <person name="Singh A."/>
            <person name="Wilkins M.J."/>
            <person name="Karaoz U."/>
            <person name="Brodie E.L."/>
            <person name="Williams K.H."/>
            <person name="Hubbard S.S."/>
            <person name="Banfield J.F."/>
        </authorList>
    </citation>
    <scope>NUCLEOTIDE SEQUENCE [LARGE SCALE GENOMIC DNA]</scope>
</reference>
<evidence type="ECO:0000256" key="2">
    <source>
        <dbReference type="ARBA" id="ARBA00022695"/>
    </source>
</evidence>
<dbReference type="Gene3D" id="3.40.50.620">
    <property type="entry name" value="HUPs"/>
    <property type="match status" value="1"/>
</dbReference>
<dbReference type="InterPro" id="IPR050385">
    <property type="entry name" value="Archaeal_FAD_synthase"/>
</dbReference>
<dbReference type="NCBIfam" id="TIGR00125">
    <property type="entry name" value="cyt_tran_rel"/>
    <property type="match status" value="1"/>
</dbReference>
<dbReference type="GO" id="GO:0016779">
    <property type="term" value="F:nucleotidyltransferase activity"/>
    <property type="evidence" value="ECO:0007669"/>
    <property type="project" value="UniProtKB-KW"/>
</dbReference>
<dbReference type="EMBL" id="MFPS01000008">
    <property type="protein sequence ID" value="OGH58968.1"/>
    <property type="molecule type" value="Genomic_DNA"/>
</dbReference>
<dbReference type="Pfam" id="PF01467">
    <property type="entry name" value="CTP_transf_like"/>
    <property type="match status" value="1"/>
</dbReference>
<dbReference type="Proteomes" id="UP000177067">
    <property type="component" value="Unassembled WGS sequence"/>
</dbReference>
<evidence type="ECO:0000313" key="4">
    <source>
        <dbReference type="EMBL" id="OGH58968.1"/>
    </source>
</evidence>
<evidence type="ECO:0000313" key="5">
    <source>
        <dbReference type="Proteomes" id="UP000177067"/>
    </source>
</evidence>
<protein>
    <recommendedName>
        <fullName evidence="3">Cytidyltransferase-like domain-containing protein</fullName>
    </recommendedName>
</protein>
<organism evidence="4 5">
    <name type="scientific">Candidatus Magasanikbacteria bacterium RIFCSPHIGHO2_01_FULL_33_34</name>
    <dbReference type="NCBI Taxonomy" id="1798671"/>
    <lineage>
        <taxon>Bacteria</taxon>
        <taxon>Candidatus Magasanikiibacteriota</taxon>
    </lineage>
</organism>
<dbReference type="AlphaFoldDB" id="A0A1F6LHR2"/>
<name>A0A1F6LHR2_9BACT</name>
<dbReference type="InterPro" id="IPR004821">
    <property type="entry name" value="Cyt_trans-like"/>
</dbReference>
<keyword evidence="2" id="KW-0548">Nucleotidyltransferase</keyword>
<sequence length="145" mass="16959">MTQRSKKKKVLIFGSFDFLHAGHFHFFEFAKSKGDSVIVVIARDNTIVKLKGSKPFHSEQDRKKMLEQIKYIDEVYLGDKKDVYKIIKKINPDMIVLGYDQSAFIDKLDAYIAENNLITKIIRAKAYKEKVYKSSKIKKYLNKFV</sequence>
<comment type="caution">
    <text evidence="4">The sequence shown here is derived from an EMBL/GenBank/DDBJ whole genome shotgun (WGS) entry which is preliminary data.</text>
</comment>
<evidence type="ECO:0000259" key="3">
    <source>
        <dbReference type="Pfam" id="PF01467"/>
    </source>
</evidence>
<dbReference type="SUPFAM" id="SSF52374">
    <property type="entry name" value="Nucleotidylyl transferase"/>
    <property type="match status" value="1"/>
</dbReference>
<evidence type="ECO:0000256" key="1">
    <source>
        <dbReference type="ARBA" id="ARBA00022679"/>
    </source>
</evidence>
<feature type="domain" description="Cytidyltransferase-like" evidence="3">
    <location>
        <begin position="12"/>
        <end position="139"/>
    </location>
</feature>
<dbReference type="PANTHER" id="PTHR43793">
    <property type="entry name" value="FAD SYNTHASE"/>
    <property type="match status" value="1"/>
</dbReference>
<accession>A0A1F6LHR2</accession>
<keyword evidence="1" id="KW-0808">Transferase</keyword>
<proteinExistence type="predicted"/>
<dbReference type="InterPro" id="IPR014729">
    <property type="entry name" value="Rossmann-like_a/b/a_fold"/>
</dbReference>